<dbReference type="SUPFAM" id="SSF56209">
    <property type="entry name" value="Nitrile hydratase alpha chain"/>
    <property type="match status" value="2"/>
</dbReference>
<dbReference type="InterPro" id="IPR036648">
    <property type="entry name" value="CN_Hdrase_a/SCN_Hdrase_g_sf"/>
</dbReference>
<accession>A0ABU9YS51</accession>
<dbReference type="RefSeq" id="WP_345935742.1">
    <property type="nucleotide sequence ID" value="NZ_JBBKTV010000014.1"/>
</dbReference>
<reference evidence="3 4" key="1">
    <citation type="submission" date="2024-03" db="EMBL/GenBank/DDBJ databases">
        <title>High-quality draft genome sequencing of Tistrella sp. BH-R2-4.</title>
        <authorList>
            <person name="Dong C."/>
        </authorList>
    </citation>
    <scope>NUCLEOTIDE SEQUENCE [LARGE SCALE GENOMIC DNA]</scope>
    <source>
        <strain evidence="3 4">BH-R2-4</strain>
    </source>
</reference>
<gene>
    <name evidence="3" type="ORF">WG926_25275</name>
</gene>
<keyword evidence="2" id="KW-1133">Transmembrane helix</keyword>
<keyword evidence="2" id="KW-0812">Transmembrane</keyword>
<dbReference type="EMBL" id="JBBKTW010000012">
    <property type="protein sequence ID" value="MEN2991649.1"/>
    <property type="molecule type" value="Genomic_DNA"/>
</dbReference>
<name>A0ABU9YS51_9PROT</name>
<keyword evidence="4" id="KW-1185">Reference proteome</keyword>
<comment type="caution">
    <text evidence="3">The sequence shown here is derived from an EMBL/GenBank/DDBJ whole genome shotgun (WGS) entry which is preliminary data.</text>
</comment>
<dbReference type="Proteomes" id="UP001413721">
    <property type="component" value="Unassembled WGS sequence"/>
</dbReference>
<evidence type="ECO:0000256" key="2">
    <source>
        <dbReference type="SAM" id="Phobius"/>
    </source>
</evidence>
<protein>
    <submittedName>
        <fullName evidence="3">Uncharacterized protein</fullName>
    </submittedName>
</protein>
<feature type="transmembrane region" description="Helical" evidence="2">
    <location>
        <begin position="207"/>
        <end position="233"/>
    </location>
</feature>
<sequence>MPSRASGFPSYPALYAAIERACTDAAFLKSLVQNPAQALAEAGVEVPADADLRIHQPRPGRLLLTLPPMLATDCGDVDALPDDPALRPMAEAMLRAAREPAFREDLRVAPVATLRGQGVVLAPGMTVDVIDAEPGRIDIIIPEVIPEPAPTGLASFAGRLARTAMSDDPDLPDDMLDDDDLDGVAGGARPEERAGSASPRSGAGGEAIVVTGGAGMVGASALLTLGGMVAFGIQRHGRAD</sequence>
<organism evidence="3 4">
    <name type="scientific">Tistrella arctica</name>
    <dbReference type="NCBI Taxonomy" id="3133430"/>
    <lineage>
        <taxon>Bacteria</taxon>
        <taxon>Pseudomonadati</taxon>
        <taxon>Pseudomonadota</taxon>
        <taxon>Alphaproteobacteria</taxon>
        <taxon>Geminicoccales</taxon>
        <taxon>Geminicoccaceae</taxon>
        <taxon>Tistrella</taxon>
    </lineage>
</organism>
<feature type="region of interest" description="Disordered" evidence="1">
    <location>
        <begin position="165"/>
        <end position="205"/>
    </location>
</feature>
<proteinExistence type="predicted"/>
<dbReference type="Gene3D" id="3.90.330.10">
    <property type="entry name" value="Nitrile hydratase alpha /Thiocyanate hydrolase gamma"/>
    <property type="match status" value="1"/>
</dbReference>
<evidence type="ECO:0000313" key="3">
    <source>
        <dbReference type="EMBL" id="MEN2991649.1"/>
    </source>
</evidence>
<evidence type="ECO:0000313" key="4">
    <source>
        <dbReference type="Proteomes" id="UP001413721"/>
    </source>
</evidence>
<evidence type="ECO:0000256" key="1">
    <source>
        <dbReference type="SAM" id="MobiDB-lite"/>
    </source>
</evidence>
<keyword evidence="2" id="KW-0472">Membrane</keyword>
<feature type="compositionally biased region" description="Acidic residues" evidence="1">
    <location>
        <begin position="167"/>
        <end position="182"/>
    </location>
</feature>